<reference evidence="1" key="1">
    <citation type="journal article" date="2010" name="Science">
        <title>Plasticity of animal genome architecture unmasked by rapid evolution of a pelagic tunicate.</title>
        <authorList>
            <person name="Denoeud F."/>
            <person name="Henriet S."/>
            <person name="Mungpakdee S."/>
            <person name="Aury J.M."/>
            <person name="Da Silva C."/>
            <person name="Brinkmann H."/>
            <person name="Mikhaleva J."/>
            <person name="Olsen L.C."/>
            <person name="Jubin C."/>
            <person name="Canestro C."/>
            <person name="Bouquet J.M."/>
            <person name="Danks G."/>
            <person name="Poulain J."/>
            <person name="Campsteijn C."/>
            <person name="Adamski M."/>
            <person name="Cross I."/>
            <person name="Yadetie F."/>
            <person name="Muffato M."/>
            <person name="Louis A."/>
            <person name="Butcher S."/>
            <person name="Tsagkogeorga G."/>
            <person name="Konrad A."/>
            <person name="Singh S."/>
            <person name="Jensen M.F."/>
            <person name="Cong E.H."/>
            <person name="Eikeseth-Otteraa H."/>
            <person name="Noel B."/>
            <person name="Anthouard V."/>
            <person name="Porcel B.M."/>
            <person name="Kachouri-Lafond R."/>
            <person name="Nishino A."/>
            <person name="Ugolini M."/>
            <person name="Chourrout P."/>
            <person name="Nishida H."/>
            <person name="Aasland R."/>
            <person name="Huzurbazar S."/>
            <person name="Westhof E."/>
            <person name="Delsuc F."/>
            <person name="Lehrach H."/>
            <person name="Reinhardt R."/>
            <person name="Weissenbach J."/>
            <person name="Roy S.W."/>
            <person name="Artiguenave F."/>
            <person name="Postlethwait J.H."/>
            <person name="Manak J.R."/>
            <person name="Thompson E.M."/>
            <person name="Jaillon O."/>
            <person name="Du Pasquier L."/>
            <person name="Boudinot P."/>
            <person name="Liberles D.A."/>
            <person name="Volff J.N."/>
            <person name="Philippe H."/>
            <person name="Lenhard B."/>
            <person name="Roest Crollius H."/>
            <person name="Wincker P."/>
            <person name="Chourrout D."/>
        </authorList>
    </citation>
    <scope>NUCLEOTIDE SEQUENCE [LARGE SCALE GENOMIC DNA]</scope>
</reference>
<keyword evidence="2" id="KW-1185">Reference proteome</keyword>
<sequence>MVMTITGENKDQIEFSYPYRMLISGSSGSGKTFFAEKILSRPDLFEKRIEKIIYFYPSFLDKRPVKWDTSLDIPISYRRGLPKKEDIIDLKSHTTLVIDDNYDKAINCSFIDHLFRVMSRKRVINVILITQNNFMAGRYGRNIRNSCNFTVLMRNSVDERINRRVANQMGLLKAFKTASEMTKHETYPYIFIDQTPLGYKSDCRLFVDIFSSVQKVICNNGEVQRIIRDDKFQKYFAITERGRKFEATRIAFCRNRFGLLDDTIECGTWINLCNRGLTGDSTCDRRDFGKSLTTLGSSTLLDSRLGTGILFDMLKAAENYNEHYRFERIRELLQPLVQFHRWFDPRSDSFRWDILQLHPANDGLHWGYPGWEGAGSNPLFAQSQDRAPSFQIADAVFTAARFPSMYPKQCDREDIRLLLGLESRSDETGLTYLLIPMDLYQIQQTIQIRPYTLRTEYPKCEHGRERLRVIRPGNWTTQCTDVDAPGLGMTEFACVGLSVLTAEFALHPAVLGEDNTPCFFFDHRARMHDGLVLSGGSGGKKKCWQFFVSLVCGAASTSSTAGKRNLSASNYFGIQEAGHYYDWKTGQRFPPVATYENWRPHSVPVSPYQDQLSRRLPNGKYEPVQHVGLPDVHVEELTGTDSTSRTLLSVPARVPVVPFEALCAGFLAFMKAIYRSRVTDRSTSCRFHPDLLPASWHEWRRNGRHVAYYGGTEEDIVRTFSRLLREVEHDDHGAFRAARAFGHHQEFTSAGNSRFAEVRLQRFVEAALKSTKIASLTSMVNLSVYLSRYLLVCDRLLMQLYPESYRLLNVSRTSYSRLLSPNVLDLLETMKPERDCFALDELIQLMTSPIVGEASQTGSKITFEGRDAVRSAAM</sequence>
<dbReference type="Proteomes" id="UP000001307">
    <property type="component" value="Unassembled WGS sequence"/>
</dbReference>
<name>E4XP22_OIKDI</name>
<dbReference type="AlphaFoldDB" id="E4XP22"/>
<dbReference type="Gene3D" id="3.40.50.300">
    <property type="entry name" value="P-loop containing nucleotide triphosphate hydrolases"/>
    <property type="match status" value="1"/>
</dbReference>
<dbReference type="InterPro" id="IPR027417">
    <property type="entry name" value="P-loop_NTPase"/>
</dbReference>
<evidence type="ECO:0000313" key="1">
    <source>
        <dbReference type="EMBL" id="CBY11610.1"/>
    </source>
</evidence>
<accession>E4XP22</accession>
<evidence type="ECO:0008006" key="3">
    <source>
        <dbReference type="Google" id="ProtNLM"/>
    </source>
</evidence>
<gene>
    <name evidence="1" type="ORF">GSOID_T00016782001</name>
</gene>
<proteinExistence type="predicted"/>
<organism evidence="1">
    <name type="scientific">Oikopleura dioica</name>
    <name type="common">Tunicate</name>
    <dbReference type="NCBI Taxonomy" id="34765"/>
    <lineage>
        <taxon>Eukaryota</taxon>
        <taxon>Metazoa</taxon>
        <taxon>Chordata</taxon>
        <taxon>Tunicata</taxon>
        <taxon>Appendicularia</taxon>
        <taxon>Copelata</taxon>
        <taxon>Oikopleuridae</taxon>
        <taxon>Oikopleura</taxon>
    </lineage>
</organism>
<protein>
    <recommendedName>
        <fullName evidence="3">AAA+ ATPase domain-containing protein</fullName>
    </recommendedName>
</protein>
<evidence type="ECO:0000313" key="2">
    <source>
        <dbReference type="Proteomes" id="UP000001307"/>
    </source>
</evidence>
<dbReference type="InParanoid" id="E4XP22"/>
<dbReference type="EMBL" id="FN653088">
    <property type="protein sequence ID" value="CBY11610.1"/>
    <property type="molecule type" value="Genomic_DNA"/>
</dbReference>